<keyword evidence="2" id="KW-0472">Membrane</keyword>
<gene>
    <name evidence="3" type="ORF">C273_06098</name>
</gene>
<organism evidence="3 4">
    <name type="scientific">Staphylococcus massiliensis S46</name>
    <dbReference type="NCBI Taxonomy" id="1229783"/>
    <lineage>
        <taxon>Bacteria</taxon>
        <taxon>Bacillati</taxon>
        <taxon>Bacillota</taxon>
        <taxon>Bacilli</taxon>
        <taxon>Bacillales</taxon>
        <taxon>Staphylococcaceae</taxon>
        <taxon>Staphylococcus</taxon>
    </lineage>
</organism>
<protein>
    <submittedName>
        <fullName evidence="3">Uncharacterized protein</fullName>
    </submittedName>
</protein>
<keyword evidence="2" id="KW-0812">Transmembrane</keyword>
<feature type="transmembrane region" description="Helical" evidence="2">
    <location>
        <begin position="67"/>
        <end position="85"/>
    </location>
</feature>
<accession>K9AKY3</accession>
<keyword evidence="4" id="KW-1185">Reference proteome</keyword>
<evidence type="ECO:0000256" key="1">
    <source>
        <dbReference type="SAM" id="Coils"/>
    </source>
</evidence>
<comment type="caution">
    <text evidence="3">The sequence shown here is derived from an EMBL/GenBank/DDBJ whole genome shotgun (WGS) entry which is preliminary data.</text>
</comment>
<feature type="coiled-coil region" evidence="1">
    <location>
        <begin position="6"/>
        <end position="33"/>
    </location>
</feature>
<dbReference type="OrthoDB" id="2412650at2"/>
<dbReference type="PATRIC" id="fig|1229783.3.peg.1233"/>
<evidence type="ECO:0000256" key="2">
    <source>
        <dbReference type="SAM" id="Phobius"/>
    </source>
</evidence>
<keyword evidence="1" id="KW-0175">Coiled coil</keyword>
<sequence length="91" mass="10941">MNDERYDTTNMRLRRLETKTDELKEDINSIKDKQQSQEIVNLKMNYTLEQIDDERKERRNTFGKYKFGLYTALLSLLGTFIWSLIRMITGI</sequence>
<keyword evidence="2" id="KW-1133">Transmembrane helix</keyword>
<dbReference type="STRING" id="1229783.C273_06098"/>
<reference evidence="3 4" key="1">
    <citation type="journal article" date="2013" name="Genome Announc.">
        <title>Genome Sequence of Staphylococcus massiliensis Strain S46, Isolated from the Surface of Healthy Human Skin.</title>
        <authorList>
            <person name="Srivastav R."/>
            <person name="Singh A."/>
            <person name="Jangir P.K."/>
            <person name="Kumari C."/>
            <person name="Muduli S."/>
            <person name="Sharma R."/>
        </authorList>
    </citation>
    <scope>NUCLEOTIDE SEQUENCE [LARGE SCALE GENOMIC DNA]</scope>
    <source>
        <strain evidence="3 4">S46</strain>
    </source>
</reference>
<proteinExistence type="predicted"/>
<evidence type="ECO:0000313" key="3">
    <source>
        <dbReference type="EMBL" id="EKU48008.1"/>
    </source>
</evidence>
<name>K9AKY3_9STAP</name>
<evidence type="ECO:0000313" key="4">
    <source>
        <dbReference type="Proteomes" id="UP000009885"/>
    </source>
</evidence>
<dbReference type="AlphaFoldDB" id="K9AKY3"/>
<dbReference type="Proteomes" id="UP000009885">
    <property type="component" value="Unassembled WGS sequence"/>
</dbReference>
<dbReference type="EMBL" id="AMSQ01000008">
    <property type="protein sequence ID" value="EKU48008.1"/>
    <property type="molecule type" value="Genomic_DNA"/>
</dbReference>
<dbReference type="RefSeq" id="WP_009383413.1">
    <property type="nucleotide sequence ID" value="NZ_AMSQ01000008.1"/>
</dbReference>